<dbReference type="SMART" id="SM01230">
    <property type="entry name" value="Gln-synt_C"/>
    <property type="match status" value="1"/>
</dbReference>
<dbReference type="SUPFAM" id="SSF54368">
    <property type="entry name" value="Glutamine synthetase, N-terminal domain"/>
    <property type="match status" value="1"/>
</dbReference>
<evidence type="ECO:0000313" key="5">
    <source>
        <dbReference type="EMBL" id="KAK2992914.1"/>
    </source>
</evidence>
<dbReference type="SUPFAM" id="SSF55931">
    <property type="entry name" value="Glutamine synthetase/guanido kinase"/>
    <property type="match status" value="1"/>
</dbReference>
<evidence type="ECO:0000256" key="2">
    <source>
        <dbReference type="RuleBase" id="RU000384"/>
    </source>
</evidence>
<evidence type="ECO:0000313" key="6">
    <source>
        <dbReference type="Proteomes" id="UP001187471"/>
    </source>
</evidence>
<proteinExistence type="inferred from homology"/>
<dbReference type="Proteomes" id="UP001187471">
    <property type="component" value="Unassembled WGS sequence"/>
</dbReference>
<keyword evidence="6" id="KW-1185">Reference proteome</keyword>
<dbReference type="SUPFAM" id="SSF51556">
    <property type="entry name" value="Metallo-dependent hydrolases"/>
    <property type="match status" value="1"/>
</dbReference>
<dbReference type="InterPro" id="IPR014746">
    <property type="entry name" value="Gln_synth/guanido_kin_cat_dom"/>
</dbReference>
<dbReference type="FunFam" id="3.10.20.70:FF:000009">
    <property type="entry name" value="Glutamate-ammonia ligase"/>
    <property type="match status" value="1"/>
</dbReference>
<dbReference type="Gene3D" id="3.30.590.10">
    <property type="entry name" value="Glutamine synthetase/guanido kinase, catalytic domain"/>
    <property type="match status" value="1"/>
</dbReference>
<dbReference type="Pfam" id="PF04909">
    <property type="entry name" value="Amidohydro_2"/>
    <property type="match status" value="1"/>
</dbReference>
<dbReference type="PANTHER" id="PTHR43383:SF2">
    <property type="entry name" value="AMIDOHYDROLASE 2 FAMILY PROTEIN"/>
    <property type="match status" value="1"/>
</dbReference>
<name>A0AA88RMW4_9ASTE</name>
<dbReference type="FunFam" id="3.30.590.10:FF:000012">
    <property type="entry name" value="Glutamate-ammonia ligase"/>
    <property type="match status" value="1"/>
</dbReference>
<protein>
    <recommendedName>
        <fullName evidence="4">GS catalytic domain-containing protein</fullName>
    </recommendedName>
</protein>
<dbReference type="InterPro" id="IPR006680">
    <property type="entry name" value="Amidohydro-rel"/>
</dbReference>
<dbReference type="Gene3D" id="3.20.20.140">
    <property type="entry name" value="Metal-dependent hydrolases"/>
    <property type="match status" value="2"/>
</dbReference>
<dbReference type="InterPro" id="IPR036651">
    <property type="entry name" value="Gln_synt_N_sf"/>
</dbReference>
<dbReference type="Pfam" id="PF00120">
    <property type="entry name" value="Gln-synt_C"/>
    <property type="match status" value="1"/>
</dbReference>
<dbReference type="InterPro" id="IPR032466">
    <property type="entry name" value="Metal_Hydrolase"/>
</dbReference>
<comment type="similarity">
    <text evidence="1 2">Belongs to the glutamine synthetase family.</text>
</comment>
<dbReference type="InterPro" id="IPR008146">
    <property type="entry name" value="Gln_synth_cat_dom"/>
</dbReference>
<dbReference type="Gene3D" id="3.10.20.70">
    <property type="entry name" value="Glutamine synthetase, N-terminal domain"/>
    <property type="match status" value="1"/>
</dbReference>
<comment type="caution">
    <text evidence="5">The sequence shown here is derived from an EMBL/GenBank/DDBJ whole genome shotgun (WGS) entry which is preliminary data.</text>
</comment>
<dbReference type="GO" id="GO:0004356">
    <property type="term" value="F:glutamine synthetase activity"/>
    <property type="evidence" value="ECO:0007669"/>
    <property type="project" value="InterPro"/>
</dbReference>
<reference evidence="5" key="1">
    <citation type="submission" date="2022-12" db="EMBL/GenBank/DDBJ databases">
        <title>Draft genome assemblies for two species of Escallonia (Escalloniales).</title>
        <authorList>
            <person name="Chanderbali A."/>
            <person name="Dervinis C."/>
            <person name="Anghel I."/>
            <person name="Soltis D."/>
            <person name="Soltis P."/>
            <person name="Zapata F."/>
        </authorList>
    </citation>
    <scope>NUCLEOTIDE SEQUENCE</scope>
    <source>
        <strain evidence="5">UCBG92.1500</strain>
        <tissue evidence="5">Leaf</tissue>
    </source>
</reference>
<evidence type="ECO:0000256" key="1">
    <source>
        <dbReference type="PROSITE-ProRule" id="PRU01331"/>
    </source>
</evidence>
<organism evidence="5 6">
    <name type="scientific">Escallonia rubra</name>
    <dbReference type="NCBI Taxonomy" id="112253"/>
    <lineage>
        <taxon>Eukaryota</taxon>
        <taxon>Viridiplantae</taxon>
        <taxon>Streptophyta</taxon>
        <taxon>Embryophyta</taxon>
        <taxon>Tracheophyta</taxon>
        <taxon>Spermatophyta</taxon>
        <taxon>Magnoliopsida</taxon>
        <taxon>eudicotyledons</taxon>
        <taxon>Gunneridae</taxon>
        <taxon>Pentapetalae</taxon>
        <taxon>asterids</taxon>
        <taxon>campanulids</taxon>
        <taxon>Escalloniales</taxon>
        <taxon>Escalloniaceae</taxon>
        <taxon>Escallonia</taxon>
    </lineage>
</organism>
<feature type="domain" description="GS catalytic" evidence="4">
    <location>
        <begin position="504"/>
        <end position="844"/>
    </location>
</feature>
<dbReference type="PROSITE" id="PS51987">
    <property type="entry name" value="GS_CATALYTIC"/>
    <property type="match status" value="1"/>
</dbReference>
<keyword evidence="3" id="KW-1133">Transmembrane helix</keyword>
<dbReference type="GO" id="GO:0006542">
    <property type="term" value="P:glutamine biosynthetic process"/>
    <property type="evidence" value="ECO:0007669"/>
    <property type="project" value="InterPro"/>
</dbReference>
<dbReference type="EMBL" id="JAVXUO010000370">
    <property type="protein sequence ID" value="KAK2992914.1"/>
    <property type="molecule type" value="Genomic_DNA"/>
</dbReference>
<dbReference type="PANTHER" id="PTHR43383">
    <property type="entry name" value="NODULIN 6"/>
    <property type="match status" value="1"/>
</dbReference>
<accession>A0AA88RMW4</accession>
<sequence length="844" mass="94164">RDRERAEMEKFAELREAVESAELVDAHAHNLVALDSAFPFLSCFSEATGDALSYAPHTLNFKRSLKDIAELYCCELSLHGVQEFRTCSGLESISKLCFKAARISAIFIDDGIELDKRLDIEWHRDFVAVVGRILRIERLAEKILDEGGPDGTTWTLDTFTETYKGRLNSYPFLFLWFFWLDISYLRRSSCWILKSFFTISDKLVGLKSIAAYRSGLEINPNVTSKEAEEGLVDVLRDLDLRLANPLHLRYLLEDKRFSKSRIVLLHASYPFSREASYLASVYPQIYLDFGLAVPRLSSHGMLSSLKELLELAPIKKVMFSTDGCAFPETFYLGAKRAREVVFSVMREACVDGDLSVPEAVEAIKDIFAENAKRFYRINVSSKLFGSISVVSPRFVRVEDNALQLDATLVRVIWIDASGQHRCRVVPKMRFKESVEKNGLGLTCASMGMSSSCDAPADETNLTGVGEIRLIPDLSTKCRIPWTKQEEMVLADMHLKPGEPWEYCPRETLRRVSKVLKEEFNLVMNAGFENEFFLLKRDGKEQWVPFDQTPYCSTSAFDAAAPIFHEVSSALQALNISLEQLHAEAGKGQFEIAMAYTVCTDAADNLIFTREVIRAVARKHGLLATFVPKYALDDIGSGSHVHISLSENGKNVFMASDGSSRHGMSKVGEEFMSGVLSHLPSILAFTAPLPNSYDRIQPNMWSGAYLCWGKENREAPLRTACPPGVPDGVVSNFEIKAFDGCANPYLALASIIAAGIDGLRGHFRLPEPVDENPHSLDGKVQRLPKSLSESVEALEKDGVFKDLIGEKLLVAIKGVRKVCSNILSFTILLLNLLTLVVFSTDATRT</sequence>
<evidence type="ECO:0000259" key="4">
    <source>
        <dbReference type="PROSITE" id="PS51987"/>
    </source>
</evidence>
<dbReference type="AlphaFoldDB" id="A0AA88RMW4"/>
<keyword evidence="3" id="KW-0472">Membrane</keyword>
<evidence type="ECO:0000256" key="3">
    <source>
        <dbReference type="SAM" id="Phobius"/>
    </source>
</evidence>
<gene>
    <name evidence="5" type="ORF">RJ640_024068</name>
</gene>
<feature type="non-terminal residue" evidence="5">
    <location>
        <position position="844"/>
    </location>
</feature>
<keyword evidence="3" id="KW-0812">Transmembrane</keyword>
<feature type="transmembrane region" description="Helical" evidence="3">
    <location>
        <begin position="821"/>
        <end position="839"/>
    </location>
</feature>
<dbReference type="GO" id="GO:0016787">
    <property type="term" value="F:hydrolase activity"/>
    <property type="evidence" value="ECO:0007669"/>
    <property type="project" value="InterPro"/>
</dbReference>